<dbReference type="PROSITE" id="PS50231">
    <property type="entry name" value="RICIN_B_LECTIN"/>
    <property type="match status" value="1"/>
</dbReference>
<gene>
    <name evidence="4" type="ORF">DR950_22710</name>
</gene>
<dbReference type="Pfam" id="PF00652">
    <property type="entry name" value="Ricin_B_lectin"/>
    <property type="match status" value="1"/>
</dbReference>
<dbReference type="PANTHER" id="PTHR37981:SF1">
    <property type="entry name" value="SGNH HYDROLASE-TYPE ESTERASE DOMAIN-CONTAINING PROTEIN"/>
    <property type="match status" value="1"/>
</dbReference>
<feature type="region of interest" description="Disordered" evidence="2">
    <location>
        <begin position="16"/>
        <end position="47"/>
    </location>
</feature>
<dbReference type="AlphaFoldDB" id="A0A372ZWS5"/>
<name>A0A372ZWS5_9ACTN</name>
<feature type="disulfide bond" evidence="1">
    <location>
        <begin position="120"/>
        <end position="143"/>
    </location>
</feature>
<organism evidence="4 5">
    <name type="scientific">Kitasatospora xanthocidica</name>
    <dbReference type="NCBI Taxonomy" id="83382"/>
    <lineage>
        <taxon>Bacteria</taxon>
        <taxon>Bacillati</taxon>
        <taxon>Actinomycetota</taxon>
        <taxon>Actinomycetes</taxon>
        <taxon>Kitasatosporales</taxon>
        <taxon>Streptomycetaceae</taxon>
        <taxon>Kitasatospora</taxon>
    </lineage>
</organism>
<keyword evidence="1" id="KW-1015">Disulfide bond</keyword>
<dbReference type="SUPFAM" id="SSF50370">
    <property type="entry name" value="Ricin B-like lectins"/>
    <property type="match status" value="1"/>
</dbReference>
<keyword evidence="5" id="KW-1185">Reference proteome</keyword>
<feature type="domain" description="Ricin B lectin" evidence="3">
    <location>
        <begin position="436"/>
        <end position="579"/>
    </location>
</feature>
<evidence type="ECO:0000313" key="5">
    <source>
        <dbReference type="Proteomes" id="UP000263377"/>
    </source>
</evidence>
<dbReference type="PANTHER" id="PTHR37981">
    <property type="entry name" value="LIPASE 2"/>
    <property type="match status" value="1"/>
</dbReference>
<dbReference type="GO" id="GO:0006629">
    <property type="term" value="P:lipid metabolic process"/>
    <property type="evidence" value="ECO:0007669"/>
    <property type="project" value="TreeGrafter"/>
</dbReference>
<evidence type="ECO:0000256" key="1">
    <source>
        <dbReference type="PIRSR" id="PIRSR637460-2"/>
    </source>
</evidence>
<dbReference type="Gene3D" id="3.40.50.1110">
    <property type="entry name" value="SGNH hydrolase"/>
    <property type="match status" value="1"/>
</dbReference>
<evidence type="ECO:0000256" key="2">
    <source>
        <dbReference type="SAM" id="MobiDB-lite"/>
    </source>
</evidence>
<proteinExistence type="predicted"/>
<dbReference type="SMART" id="SM00458">
    <property type="entry name" value="RICIN"/>
    <property type="match status" value="1"/>
</dbReference>
<dbReference type="InterPro" id="IPR036514">
    <property type="entry name" value="SGNH_hydro_sf"/>
</dbReference>
<sequence>MRDLLTFPAPLLLRAARRPARAAPHPRKETRVTRSPRSAARRTRTGSSRCAALLATGTLLATLGLAGAPAALADPAPAAPAATRPAAVVALGDSAISGEGAGTDTNDGYFPETDSPTNYCHRHPKSEIFVTDIPGVTPIDLACSGAQTGDLVSDPELAKVTGPGSGDFGEPKQDVKLADTAAKYDVKMVVVTIGANDDFDFSGIMMHCLAQYFPIPKDQGCRDTIGSDEIRRRAKGVQPKVVAALQNIRQTMRRAGYADSSYQLVYQSYFNPITPDIRRNDYLGKVADGCPAFPEDLAWGHNWVVPTLSDALRGAAEQVPGVRYLDQRRVAFGHEVCAEWTSSPYEYTNGDVINLSEWVRNGCDSQIGIPGLCMNMVRQSYHLRVAGYRGEGVCLGQFYARPELAQAYCTLNQQNTTSIQPLTPGQPFGDVPEDGAWYQLTNAASGNALDLTGGGSYGDSTNGRAAITYPATGGLNQSFVLEAKAGGSYELDFSGNRNMCLDANAASTAPGTRIQQWGCTGGGNQHWVFKPAGNGRYKIADSQDQGKVLAAGATLDAKGNPYVELAADTGAADQLWQLTKLGIVYVHG</sequence>
<dbReference type="SUPFAM" id="SSF52266">
    <property type="entry name" value="SGNH hydrolase"/>
    <property type="match status" value="1"/>
</dbReference>
<dbReference type="InterPro" id="IPR037460">
    <property type="entry name" value="SEST-like"/>
</dbReference>
<evidence type="ECO:0000313" key="4">
    <source>
        <dbReference type="EMBL" id="RGD60221.1"/>
    </source>
</evidence>
<dbReference type="CDD" id="cd00161">
    <property type="entry name" value="beta-trefoil_Ricin-like"/>
    <property type="match status" value="1"/>
</dbReference>
<dbReference type="EMBL" id="QVIG01000001">
    <property type="protein sequence ID" value="RGD60221.1"/>
    <property type="molecule type" value="Genomic_DNA"/>
</dbReference>
<accession>A0A372ZWS5</accession>
<dbReference type="InterPro" id="IPR035992">
    <property type="entry name" value="Ricin_B-like_lectins"/>
</dbReference>
<dbReference type="GO" id="GO:0016788">
    <property type="term" value="F:hydrolase activity, acting on ester bonds"/>
    <property type="evidence" value="ECO:0007669"/>
    <property type="project" value="InterPro"/>
</dbReference>
<protein>
    <recommendedName>
        <fullName evidence="3">Ricin B lectin domain-containing protein</fullName>
    </recommendedName>
</protein>
<dbReference type="Proteomes" id="UP000263377">
    <property type="component" value="Unassembled WGS sequence"/>
</dbReference>
<reference evidence="4 5" key="1">
    <citation type="submission" date="2018-08" db="EMBL/GenBank/DDBJ databases">
        <title>Diversity &amp; Physiological Properties of Lignin-Decomposing Actinobacteria from Soil.</title>
        <authorList>
            <person name="Roh S.G."/>
            <person name="Kim S.B."/>
        </authorList>
    </citation>
    <scope>NUCLEOTIDE SEQUENCE [LARGE SCALE GENOMIC DNA]</scope>
    <source>
        <strain evidence="4 5">MMS17-GH009</strain>
    </source>
</reference>
<dbReference type="Gene3D" id="2.80.10.50">
    <property type="match status" value="3"/>
</dbReference>
<comment type="caution">
    <text evidence="4">The sequence shown here is derived from an EMBL/GenBank/DDBJ whole genome shotgun (WGS) entry which is preliminary data.</text>
</comment>
<evidence type="ECO:0000259" key="3">
    <source>
        <dbReference type="SMART" id="SM00458"/>
    </source>
</evidence>
<dbReference type="InterPro" id="IPR000772">
    <property type="entry name" value="Ricin_B_lectin"/>
</dbReference>
<feature type="disulfide bond" evidence="1">
    <location>
        <begin position="208"/>
        <end position="221"/>
    </location>
</feature>